<dbReference type="OrthoDB" id="2013972at2759"/>
<feature type="region of interest" description="Disordered" evidence="1">
    <location>
        <begin position="38"/>
        <end position="58"/>
    </location>
</feature>
<dbReference type="Pfam" id="PF13489">
    <property type="entry name" value="Methyltransf_23"/>
    <property type="match status" value="1"/>
</dbReference>
<gene>
    <name evidence="2" type="ORF">EJ03DRAFT_328983</name>
</gene>
<evidence type="ECO:0000313" key="3">
    <source>
        <dbReference type="Proteomes" id="UP000799436"/>
    </source>
</evidence>
<keyword evidence="3" id="KW-1185">Reference proteome</keyword>
<feature type="compositionally biased region" description="Polar residues" evidence="1">
    <location>
        <begin position="48"/>
        <end position="58"/>
    </location>
</feature>
<dbReference type="SUPFAM" id="SSF53335">
    <property type="entry name" value="S-adenosyl-L-methionine-dependent methyltransferases"/>
    <property type="match status" value="1"/>
</dbReference>
<dbReference type="Proteomes" id="UP000799436">
    <property type="component" value="Unassembled WGS sequence"/>
</dbReference>
<dbReference type="PANTHER" id="PTHR43591">
    <property type="entry name" value="METHYLTRANSFERASE"/>
    <property type="match status" value="1"/>
</dbReference>
<dbReference type="PANTHER" id="PTHR43591:SF24">
    <property type="entry name" value="2-METHOXY-6-POLYPRENYL-1,4-BENZOQUINOL METHYLASE, MITOCHONDRIAL"/>
    <property type="match status" value="1"/>
</dbReference>
<dbReference type="EMBL" id="ML995853">
    <property type="protein sequence ID" value="KAF2767641.1"/>
    <property type="molecule type" value="Genomic_DNA"/>
</dbReference>
<dbReference type="CDD" id="cd02440">
    <property type="entry name" value="AdoMet_MTases"/>
    <property type="match status" value="1"/>
</dbReference>
<name>A0A6G1L3Y8_9PEZI</name>
<evidence type="ECO:0000313" key="2">
    <source>
        <dbReference type="EMBL" id="KAF2767641.1"/>
    </source>
</evidence>
<dbReference type="GO" id="GO:0032259">
    <property type="term" value="P:methylation"/>
    <property type="evidence" value="ECO:0007669"/>
    <property type="project" value="UniProtKB-KW"/>
</dbReference>
<dbReference type="Gene3D" id="3.40.50.150">
    <property type="entry name" value="Vaccinia Virus protein VP39"/>
    <property type="match status" value="1"/>
</dbReference>
<proteinExistence type="predicted"/>
<dbReference type="GO" id="GO:0008168">
    <property type="term" value="F:methyltransferase activity"/>
    <property type="evidence" value="ECO:0007669"/>
    <property type="project" value="UniProtKB-KW"/>
</dbReference>
<protein>
    <submittedName>
        <fullName evidence="2">S-adenosyl-L-methionine-dependent methyltransferase</fullName>
    </submittedName>
</protein>
<keyword evidence="2" id="KW-0808">Transferase</keyword>
<dbReference type="InterPro" id="IPR029063">
    <property type="entry name" value="SAM-dependent_MTases_sf"/>
</dbReference>
<dbReference type="AlphaFoldDB" id="A0A6G1L3Y8"/>
<feature type="compositionally biased region" description="Acidic residues" evidence="1">
    <location>
        <begin position="38"/>
        <end position="47"/>
    </location>
</feature>
<accession>A0A6G1L3Y8</accession>
<reference evidence="2" key="1">
    <citation type="journal article" date="2020" name="Stud. Mycol.">
        <title>101 Dothideomycetes genomes: a test case for predicting lifestyles and emergence of pathogens.</title>
        <authorList>
            <person name="Haridas S."/>
            <person name="Albert R."/>
            <person name="Binder M."/>
            <person name="Bloem J."/>
            <person name="Labutti K."/>
            <person name="Salamov A."/>
            <person name="Andreopoulos B."/>
            <person name="Baker S."/>
            <person name="Barry K."/>
            <person name="Bills G."/>
            <person name="Bluhm B."/>
            <person name="Cannon C."/>
            <person name="Castanera R."/>
            <person name="Culley D."/>
            <person name="Daum C."/>
            <person name="Ezra D."/>
            <person name="Gonzalez J."/>
            <person name="Henrissat B."/>
            <person name="Kuo A."/>
            <person name="Liang C."/>
            <person name="Lipzen A."/>
            <person name="Lutzoni F."/>
            <person name="Magnuson J."/>
            <person name="Mondo S."/>
            <person name="Nolan M."/>
            <person name="Ohm R."/>
            <person name="Pangilinan J."/>
            <person name="Park H.-J."/>
            <person name="Ramirez L."/>
            <person name="Alfaro M."/>
            <person name="Sun H."/>
            <person name="Tritt A."/>
            <person name="Yoshinaga Y."/>
            <person name="Zwiers L.-H."/>
            <person name="Turgeon B."/>
            <person name="Goodwin S."/>
            <person name="Spatafora J."/>
            <person name="Crous P."/>
            <person name="Grigoriev I."/>
        </authorList>
    </citation>
    <scope>NUCLEOTIDE SEQUENCE</scope>
    <source>
        <strain evidence="2">CBS 116005</strain>
    </source>
</reference>
<evidence type="ECO:0000256" key="1">
    <source>
        <dbReference type="SAM" id="MobiDB-lite"/>
    </source>
</evidence>
<sequence length="356" mass="39526">MTEDKAAHVPASICIQTPAQAPVLDPVPAPAVAAEAAELEVDSDLPDNDSSYGSDGASELTSLNSGVTKYVYENGRRYHAYKEGKYYAPNDEQEMDREDMKHHWVTMILGGKYHLAPIGDNPTRILDLGTGTGIWCIDMGDLYPSATVIGTDLSKIQPSWVPPNVSFEIDDWDDEWTYGSNRFDLIHTRFNGISIMDYPGLLAKAYDALKPGGYIEFADHNVPPVSDDGTLAPDSSLVKFYNLLIDAGKKAGRDLNASTHWENEAREAGFVNVTDRIVKAPIGTWPKNPRLKQTGWFVSETLREGLPAFGLKFLTKELNWTLDEANVLFAHVRSELNNIKIHSYLEIHHLIAQKPL</sequence>
<keyword evidence="2" id="KW-0489">Methyltransferase</keyword>
<organism evidence="2 3">
    <name type="scientific">Teratosphaeria nubilosa</name>
    <dbReference type="NCBI Taxonomy" id="161662"/>
    <lineage>
        <taxon>Eukaryota</taxon>
        <taxon>Fungi</taxon>
        <taxon>Dikarya</taxon>
        <taxon>Ascomycota</taxon>
        <taxon>Pezizomycotina</taxon>
        <taxon>Dothideomycetes</taxon>
        <taxon>Dothideomycetidae</taxon>
        <taxon>Mycosphaerellales</taxon>
        <taxon>Teratosphaeriaceae</taxon>
        <taxon>Teratosphaeria</taxon>
    </lineage>
</organism>